<comment type="caution">
    <text evidence="5">The sequence shown here is derived from an EMBL/GenBank/DDBJ whole genome shotgun (WGS) entry which is preliminary data.</text>
</comment>
<evidence type="ECO:0000313" key="6">
    <source>
        <dbReference type="Proteomes" id="UP000748752"/>
    </source>
</evidence>
<dbReference type="InterPro" id="IPR016161">
    <property type="entry name" value="Ald_DH/histidinol_DH"/>
</dbReference>
<proteinExistence type="inferred from homology"/>
<keyword evidence="6" id="KW-1185">Reference proteome</keyword>
<dbReference type="EMBL" id="NRRV01000039">
    <property type="protein sequence ID" value="MBK1632104.1"/>
    <property type="molecule type" value="Genomic_DNA"/>
</dbReference>
<dbReference type="InterPro" id="IPR016163">
    <property type="entry name" value="Ald_DH_C"/>
</dbReference>
<dbReference type="Pfam" id="PF00171">
    <property type="entry name" value="Aldedh"/>
    <property type="match status" value="1"/>
</dbReference>
<accession>A0ABS1CJJ9</accession>
<reference evidence="5 6" key="1">
    <citation type="journal article" date="2020" name="Microorganisms">
        <title>Osmotic Adaptation and Compatible Solute Biosynthesis of Phototrophic Bacteria as Revealed from Genome Analyses.</title>
        <authorList>
            <person name="Imhoff J.F."/>
            <person name="Rahn T."/>
            <person name="Kunzel S."/>
            <person name="Keller A."/>
            <person name="Neulinger S.C."/>
        </authorList>
    </citation>
    <scope>NUCLEOTIDE SEQUENCE [LARGE SCALE GENOMIC DNA]</scope>
    <source>
        <strain evidence="5 6">DSM 6210</strain>
    </source>
</reference>
<name>A0ABS1CJJ9_9GAMM</name>
<dbReference type="InterPro" id="IPR051020">
    <property type="entry name" value="ALDH-related_metabolic_enz"/>
</dbReference>
<dbReference type="RefSeq" id="WP_200239336.1">
    <property type="nucleotide sequence ID" value="NZ_NRRV01000039.1"/>
</dbReference>
<dbReference type="Gene3D" id="3.40.605.10">
    <property type="entry name" value="Aldehyde Dehydrogenase, Chain A, domain 1"/>
    <property type="match status" value="1"/>
</dbReference>
<protein>
    <submittedName>
        <fullName evidence="5">Aldehyde dehydrogenase</fullName>
    </submittedName>
</protein>
<sequence>MSDDHHTQRLAEPVPPAGRLEVQNPFDLKPIASVDTLDRRGVEAALATAHALFRERDAWLSAHERGAILHRTAAAMQRDADRLAALIAREGGKPLVDAQVEVARAIDGVHNCAEVLRSDGGREVPMTASAAAAGRLAFTTHEPIGPVVAISAFNHPLNLIVHQVGPAVAAGCPVVVKPAEDTPLSCFAFIDLLREAGLPAGWAQALVTDGPETAEVLATDPRVAFLSFIGSARVGWHLRSRLAPGTRCALEHGGAAPVLVDGDMDPADVVPALAKGGFYHAGQVCVSVQRVFAPRSLAEPLAQALAEAAAALRVDDPSLADTAVGPLIRPAEVDRIDDWVRTALSGRARLLAGGEPLGRTCYAPTVLFDPPADARVSRQEIFGPVICVYPYDDADSAIAAANDLPFAFQAAIFTHSLDFALHAAQRLDASAVMVNDHTAFRTDWMPFAGLRESGLGTGGIPYSFADMRTEKLIVFKS</sequence>
<dbReference type="Proteomes" id="UP000748752">
    <property type="component" value="Unassembled WGS sequence"/>
</dbReference>
<dbReference type="PANTHER" id="PTHR42991:SF1">
    <property type="entry name" value="ALDEHYDE DEHYDROGENASE"/>
    <property type="match status" value="1"/>
</dbReference>
<evidence type="ECO:0000259" key="4">
    <source>
        <dbReference type="Pfam" id="PF00171"/>
    </source>
</evidence>
<dbReference type="Gene3D" id="3.40.309.10">
    <property type="entry name" value="Aldehyde Dehydrogenase, Chain A, domain 2"/>
    <property type="match status" value="1"/>
</dbReference>
<dbReference type="PANTHER" id="PTHR42991">
    <property type="entry name" value="ALDEHYDE DEHYDROGENASE"/>
    <property type="match status" value="1"/>
</dbReference>
<evidence type="ECO:0000256" key="1">
    <source>
        <dbReference type="ARBA" id="ARBA00009986"/>
    </source>
</evidence>
<comment type="similarity">
    <text evidence="1">Belongs to the aldehyde dehydrogenase family.</text>
</comment>
<dbReference type="InterPro" id="IPR016162">
    <property type="entry name" value="Ald_DH_N"/>
</dbReference>
<dbReference type="SUPFAM" id="SSF53720">
    <property type="entry name" value="ALDH-like"/>
    <property type="match status" value="1"/>
</dbReference>
<keyword evidence="2" id="KW-0560">Oxidoreductase</keyword>
<feature type="region of interest" description="Disordered" evidence="3">
    <location>
        <begin position="1"/>
        <end position="21"/>
    </location>
</feature>
<feature type="domain" description="Aldehyde dehydrogenase" evidence="4">
    <location>
        <begin position="19"/>
        <end position="469"/>
    </location>
</feature>
<gene>
    <name evidence="5" type="ORF">CKO31_15425</name>
</gene>
<evidence type="ECO:0000256" key="2">
    <source>
        <dbReference type="ARBA" id="ARBA00023002"/>
    </source>
</evidence>
<evidence type="ECO:0000256" key="3">
    <source>
        <dbReference type="SAM" id="MobiDB-lite"/>
    </source>
</evidence>
<organism evidence="5 6">
    <name type="scientific">Thiohalocapsa halophila</name>
    <dbReference type="NCBI Taxonomy" id="69359"/>
    <lineage>
        <taxon>Bacteria</taxon>
        <taxon>Pseudomonadati</taxon>
        <taxon>Pseudomonadota</taxon>
        <taxon>Gammaproteobacteria</taxon>
        <taxon>Chromatiales</taxon>
        <taxon>Chromatiaceae</taxon>
        <taxon>Thiohalocapsa</taxon>
    </lineage>
</organism>
<dbReference type="InterPro" id="IPR015590">
    <property type="entry name" value="Aldehyde_DH_dom"/>
</dbReference>
<evidence type="ECO:0000313" key="5">
    <source>
        <dbReference type="EMBL" id="MBK1632104.1"/>
    </source>
</evidence>